<gene>
    <name evidence="4" type="ORF">MYCTH_2304826</name>
</gene>
<dbReference type="eggNOG" id="KOG2733">
    <property type="taxonomic scope" value="Eukaryota"/>
</dbReference>
<evidence type="ECO:0000313" key="4">
    <source>
        <dbReference type="EMBL" id="AEO57959.1"/>
    </source>
</evidence>
<dbReference type="GeneID" id="11507830"/>
<dbReference type="PANTHER" id="PTHR12286:SF5">
    <property type="entry name" value="SACCHAROPINE DEHYDROGENASE-LIKE OXIDOREDUCTASE"/>
    <property type="match status" value="1"/>
</dbReference>
<dbReference type="GO" id="GO:0005886">
    <property type="term" value="C:plasma membrane"/>
    <property type="evidence" value="ECO:0007669"/>
    <property type="project" value="TreeGrafter"/>
</dbReference>
<keyword evidence="2" id="KW-0812">Transmembrane</keyword>
<dbReference type="EMBL" id="CP003004">
    <property type="protein sequence ID" value="AEO57959.1"/>
    <property type="molecule type" value="Genomic_DNA"/>
</dbReference>
<dbReference type="InParanoid" id="G2QBL6"/>
<dbReference type="Gene3D" id="3.40.50.720">
    <property type="entry name" value="NAD(P)-binding Rossmann-like Domain"/>
    <property type="match status" value="1"/>
</dbReference>
<organism evidence="4 5">
    <name type="scientific">Thermothelomyces thermophilus (strain ATCC 42464 / BCRC 31852 / DSM 1799)</name>
    <name type="common">Sporotrichum thermophile</name>
    <dbReference type="NCBI Taxonomy" id="573729"/>
    <lineage>
        <taxon>Eukaryota</taxon>
        <taxon>Fungi</taxon>
        <taxon>Dikarya</taxon>
        <taxon>Ascomycota</taxon>
        <taxon>Pezizomycotina</taxon>
        <taxon>Sordariomycetes</taxon>
        <taxon>Sordariomycetidae</taxon>
        <taxon>Sordariales</taxon>
        <taxon>Chaetomiaceae</taxon>
        <taxon>Thermothelomyces</taxon>
    </lineage>
</organism>
<protein>
    <recommendedName>
        <fullName evidence="3">Saccharopine dehydrogenase NADP binding domain-containing protein</fullName>
    </recommendedName>
</protein>
<evidence type="ECO:0000259" key="3">
    <source>
        <dbReference type="Pfam" id="PF03435"/>
    </source>
</evidence>
<dbReference type="InterPro" id="IPR051276">
    <property type="entry name" value="Saccharopine_DH-like_oxidrdct"/>
</dbReference>
<dbReference type="HOGENOM" id="CLU_031002_0_1_1"/>
<evidence type="ECO:0000256" key="2">
    <source>
        <dbReference type="SAM" id="Phobius"/>
    </source>
</evidence>
<dbReference type="OMA" id="GPYQLYG"/>
<dbReference type="Proteomes" id="UP000007322">
    <property type="component" value="Chromosome 3"/>
</dbReference>
<dbReference type="VEuPathDB" id="FungiDB:MYCTH_2304826"/>
<keyword evidence="2" id="KW-1133">Transmembrane helix</keyword>
<dbReference type="OrthoDB" id="10268090at2759"/>
<keyword evidence="5" id="KW-1185">Reference proteome</keyword>
<dbReference type="GO" id="GO:0005739">
    <property type="term" value="C:mitochondrion"/>
    <property type="evidence" value="ECO:0007669"/>
    <property type="project" value="TreeGrafter"/>
</dbReference>
<feature type="transmembrane region" description="Helical" evidence="2">
    <location>
        <begin position="299"/>
        <end position="321"/>
    </location>
</feature>
<sequence>MPAKQQHGRQYDLVLFGATGYTGKYAAQYITTHLPTDLKWAVAGRSQSKLEEVVAECKRLNPDRVQPAVEICRLTDEDLAGLARKTFVLATTVGPYGKLGEHAFKACAENGTHYLDVTGEVPFVARMIKKYEETARRTGALMFPQIGIESAPPDLVTWSLASFIRNEFGSPTADVTVSVHNLRSAPSGGTLTTVLTIFENFTLSELRAAYAPYALLPAGAPPPPPPPARARRPRPSLLTRLTGLVTVPSLGTLTTSPAGSTDAAAVQRTWGLLATTPSRRAQAYGDRFSFREYLRPRNWLTGIAIHYGLVLLGLVMLTPWLRRLALRFVTPPGQGPDPEVASRDEIEYRGIGRRDGGAGERAICRAEFRGGTYYLTGILLAEAASTLLEEDVDLPGGVYTAACLGQPLIDRLSRGGFRFETKRLEDY</sequence>
<evidence type="ECO:0000313" key="5">
    <source>
        <dbReference type="Proteomes" id="UP000007322"/>
    </source>
</evidence>
<evidence type="ECO:0000256" key="1">
    <source>
        <dbReference type="ARBA" id="ARBA00038048"/>
    </source>
</evidence>
<dbReference type="FunFam" id="3.40.50.720:FF:000592">
    <property type="entry name" value="Similar to saccharopine dehydrogenase"/>
    <property type="match status" value="1"/>
</dbReference>
<accession>G2QBL6</accession>
<keyword evidence="2" id="KW-0472">Membrane</keyword>
<dbReference type="InterPro" id="IPR036291">
    <property type="entry name" value="NAD(P)-bd_dom_sf"/>
</dbReference>
<name>G2QBL6_THET4</name>
<dbReference type="GO" id="GO:0009247">
    <property type="term" value="P:glycolipid biosynthetic process"/>
    <property type="evidence" value="ECO:0007669"/>
    <property type="project" value="TreeGrafter"/>
</dbReference>
<dbReference type="PANTHER" id="PTHR12286">
    <property type="entry name" value="SACCHAROPINE DEHYDROGENASE-LIKE OXIDOREDUCTASE"/>
    <property type="match status" value="1"/>
</dbReference>
<comment type="similarity">
    <text evidence="1">Belongs to the saccharopine dehydrogenase family.</text>
</comment>
<proteinExistence type="inferred from homology"/>
<dbReference type="RefSeq" id="XP_003663204.1">
    <property type="nucleotide sequence ID" value="XM_003663156.1"/>
</dbReference>
<dbReference type="GO" id="GO:0005811">
    <property type="term" value="C:lipid droplet"/>
    <property type="evidence" value="ECO:0007669"/>
    <property type="project" value="TreeGrafter"/>
</dbReference>
<feature type="domain" description="Saccharopine dehydrogenase NADP binding" evidence="3">
    <location>
        <begin position="14"/>
        <end position="139"/>
    </location>
</feature>
<dbReference type="KEGG" id="mtm:MYCTH_2304826"/>
<reference evidence="4 5" key="1">
    <citation type="journal article" date="2011" name="Nat. Biotechnol.">
        <title>Comparative genomic analysis of the thermophilic biomass-degrading fungi Myceliophthora thermophila and Thielavia terrestris.</title>
        <authorList>
            <person name="Berka R.M."/>
            <person name="Grigoriev I.V."/>
            <person name="Otillar R."/>
            <person name="Salamov A."/>
            <person name="Grimwood J."/>
            <person name="Reid I."/>
            <person name="Ishmael N."/>
            <person name="John T."/>
            <person name="Darmond C."/>
            <person name="Moisan M.-C."/>
            <person name="Henrissat B."/>
            <person name="Coutinho P.M."/>
            <person name="Lombard V."/>
            <person name="Natvig D.O."/>
            <person name="Lindquist E."/>
            <person name="Schmutz J."/>
            <person name="Lucas S."/>
            <person name="Harris P."/>
            <person name="Powlowski J."/>
            <person name="Bellemare A."/>
            <person name="Taylor D."/>
            <person name="Butler G."/>
            <person name="de Vries R.P."/>
            <person name="Allijn I.E."/>
            <person name="van den Brink J."/>
            <person name="Ushinsky S."/>
            <person name="Storms R."/>
            <person name="Powell A.J."/>
            <person name="Paulsen I.T."/>
            <person name="Elbourne L.D.H."/>
            <person name="Baker S.E."/>
            <person name="Magnuson J."/>
            <person name="LaBoissiere S."/>
            <person name="Clutterbuck A.J."/>
            <person name="Martinez D."/>
            <person name="Wogulis M."/>
            <person name="de Leon A.L."/>
            <person name="Rey M.W."/>
            <person name="Tsang A."/>
        </authorList>
    </citation>
    <scope>NUCLEOTIDE SEQUENCE [LARGE SCALE GENOMIC DNA]</scope>
    <source>
        <strain evidence="5">ATCC 42464 / BCRC 31852 / DSM 1799</strain>
    </source>
</reference>
<dbReference type="Pfam" id="PF03435">
    <property type="entry name" value="Sacchrp_dh_NADP"/>
    <property type="match status" value="1"/>
</dbReference>
<dbReference type="AlphaFoldDB" id="G2QBL6"/>
<dbReference type="InterPro" id="IPR005097">
    <property type="entry name" value="Sacchrp_dh_NADP-bd"/>
</dbReference>
<dbReference type="SUPFAM" id="SSF51735">
    <property type="entry name" value="NAD(P)-binding Rossmann-fold domains"/>
    <property type="match status" value="1"/>
</dbReference>